<sequence length="290" mass="33258">MNIFCIKAMTYKLEHLPKLSEFTGILLSCFLSILFVFSLYIFHKSNDRNNPIVIKKRFQSVFSTCLISYIILYLLIPSSSEKTLIFLQLIGISNLGITYFIKATIPLVLTMILFFGPVIMELLEEVYDSFDISFNLYSLRDFVVGPAVEEIVFRSVICPILFFSGFSSKSIIIFSPFLFGFAHIHHAFTSSGDILVKVIRCLIQIAYTSIFGMFTAFVFFRTGNILACILSHSFCNIMGLPKFDQIFSHKFNYVLMATFVIGLVGFYLLIFPMTDPIYFDSIYYILENNK</sequence>
<comment type="caution">
    <text evidence="13">The sequence shown here is derived from an EMBL/GenBank/DDBJ whole genome shotgun (WGS) entry which is preliminary data.</text>
</comment>
<feature type="transmembrane region" description="Helical" evidence="11">
    <location>
        <begin position="58"/>
        <end position="76"/>
    </location>
</feature>
<evidence type="ECO:0000313" key="13">
    <source>
        <dbReference type="EMBL" id="KYQ88201.1"/>
    </source>
</evidence>
<dbReference type="GO" id="GO:0005789">
    <property type="term" value="C:endoplasmic reticulum membrane"/>
    <property type="evidence" value="ECO:0007669"/>
    <property type="project" value="UniProtKB-SubCell"/>
</dbReference>
<dbReference type="Pfam" id="PF02517">
    <property type="entry name" value="Rce1-like"/>
    <property type="match status" value="1"/>
</dbReference>
<dbReference type="STRING" id="361077.A0A151Z2L3"/>
<dbReference type="GO" id="GO:0004222">
    <property type="term" value="F:metalloendopeptidase activity"/>
    <property type="evidence" value="ECO:0007669"/>
    <property type="project" value="InterPro"/>
</dbReference>
<comment type="catalytic activity">
    <reaction evidence="9">
        <text>Hydrolyzes the peptide bond -P2-(S-farnesyl or geranylgeranyl)C-P1'-P2'-P3'-COOH where P1' and P2' are amino acids with aliphatic sidechains and P3' is any C-terminal residue.</text>
        <dbReference type="EC" id="3.4.26.1"/>
    </reaction>
</comment>
<name>A0A151Z2L3_TIELA</name>
<dbReference type="EMBL" id="LODT01000051">
    <property type="protein sequence ID" value="KYQ88201.1"/>
    <property type="molecule type" value="Genomic_DNA"/>
</dbReference>
<evidence type="ECO:0000256" key="4">
    <source>
        <dbReference type="ARBA" id="ARBA00022692"/>
    </source>
</evidence>
<evidence type="ECO:0000313" key="14">
    <source>
        <dbReference type="Proteomes" id="UP000076078"/>
    </source>
</evidence>
<evidence type="ECO:0000259" key="12">
    <source>
        <dbReference type="Pfam" id="PF02517"/>
    </source>
</evidence>
<dbReference type="OrthoDB" id="18927at2759"/>
<dbReference type="Proteomes" id="UP000076078">
    <property type="component" value="Unassembled WGS sequence"/>
</dbReference>
<dbReference type="GO" id="GO:0071586">
    <property type="term" value="P:CAAX-box protein processing"/>
    <property type="evidence" value="ECO:0007669"/>
    <property type="project" value="InterPro"/>
</dbReference>
<organism evidence="13 14">
    <name type="scientific">Tieghemostelium lacteum</name>
    <name type="common">Slime mold</name>
    <name type="synonym">Dictyostelium lacteum</name>
    <dbReference type="NCBI Taxonomy" id="361077"/>
    <lineage>
        <taxon>Eukaryota</taxon>
        <taxon>Amoebozoa</taxon>
        <taxon>Evosea</taxon>
        <taxon>Eumycetozoa</taxon>
        <taxon>Dictyostelia</taxon>
        <taxon>Dictyosteliales</taxon>
        <taxon>Raperosteliaceae</taxon>
        <taxon>Tieghemostelium</taxon>
    </lineage>
</organism>
<proteinExistence type="inferred from homology"/>
<comment type="similarity">
    <text evidence="2">Belongs to the peptidase U48 family.</text>
</comment>
<dbReference type="OMA" id="VIFLCPI"/>
<feature type="transmembrane region" description="Helical" evidence="11">
    <location>
        <begin position="22"/>
        <end position="42"/>
    </location>
</feature>
<dbReference type="FunCoup" id="A0A151Z2L3">
    <property type="interactions" value="114"/>
</dbReference>
<evidence type="ECO:0000256" key="1">
    <source>
        <dbReference type="ARBA" id="ARBA00004477"/>
    </source>
</evidence>
<feature type="transmembrane region" description="Helical" evidence="11">
    <location>
        <begin position="251"/>
        <end position="270"/>
    </location>
</feature>
<evidence type="ECO:0000256" key="10">
    <source>
        <dbReference type="ARBA" id="ARBA00049729"/>
    </source>
</evidence>
<dbReference type="InterPro" id="IPR003675">
    <property type="entry name" value="Rce1/LyrA-like_dom"/>
</dbReference>
<feature type="transmembrane region" description="Helical" evidence="11">
    <location>
        <begin position="170"/>
        <end position="188"/>
    </location>
</feature>
<dbReference type="PANTHER" id="PTHR13046:SF0">
    <property type="entry name" value="CAAX PRENYL PROTEASE 2"/>
    <property type="match status" value="1"/>
</dbReference>
<dbReference type="AlphaFoldDB" id="A0A151Z2L3"/>
<dbReference type="PANTHER" id="PTHR13046">
    <property type="entry name" value="PROTEASE U48 CAAX PRENYL PROTEASE RCE1"/>
    <property type="match status" value="1"/>
</dbReference>
<evidence type="ECO:0000256" key="9">
    <source>
        <dbReference type="ARBA" id="ARBA00047280"/>
    </source>
</evidence>
<keyword evidence="4 11" id="KW-0812">Transmembrane</keyword>
<evidence type="ECO:0000256" key="11">
    <source>
        <dbReference type="SAM" id="Phobius"/>
    </source>
</evidence>
<evidence type="ECO:0000256" key="3">
    <source>
        <dbReference type="ARBA" id="ARBA00022670"/>
    </source>
</evidence>
<feature type="transmembrane region" description="Helical" evidence="11">
    <location>
        <begin position="107"/>
        <end position="123"/>
    </location>
</feature>
<reference evidence="13 14" key="1">
    <citation type="submission" date="2015-12" db="EMBL/GenBank/DDBJ databases">
        <title>Dictyostelia acquired genes for synthesis and detection of signals that induce cell-type specialization by lateral gene transfer from prokaryotes.</title>
        <authorList>
            <person name="Gloeckner G."/>
            <person name="Schaap P."/>
        </authorList>
    </citation>
    <scope>NUCLEOTIDE SEQUENCE [LARGE SCALE GENOMIC DNA]</scope>
    <source>
        <strain evidence="13 14">TK</strain>
    </source>
</reference>
<keyword evidence="7 11" id="KW-1133">Transmembrane helix</keyword>
<comment type="subcellular location">
    <subcellularLocation>
        <location evidence="1">Endoplasmic reticulum membrane</location>
        <topology evidence="1">Multi-pass membrane protein</topology>
    </subcellularLocation>
</comment>
<evidence type="ECO:0000256" key="6">
    <source>
        <dbReference type="ARBA" id="ARBA00022824"/>
    </source>
</evidence>
<feature type="domain" description="CAAX prenyl protease 2/Lysostaphin resistance protein A-like" evidence="12">
    <location>
        <begin position="136"/>
        <end position="238"/>
    </location>
</feature>
<keyword evidence="3" id="KW-0645">Protease</keyword>
<accession>A0A151Z2L3</accession>
<evidence type="ECO:0000256" key="7">
    <source>
        <dbReference type="ARBA" id="ARBA00022989"/>
    </source>
</evidence>
<protein>
    <recommendedName>
        <fullName evidence="10">intramembrane prenyl-peptidase Rce1</fullName>
        <ecNumber evidence="10">3.4.26.1</ecNumber>
    </recommendedName>
</protein>
<dbReference type="EC" id="3.4.26.1" evidence="10"/>
<keyword evidence="6" id="KW-0256">Endoplasmic reticulum</keyword>
<evidence type="ECO:0000256" key="5">
    <source>
        <dbReference type="ARBA" id="ARBA00022801"/>
    </source>
</evidence>
<keyword evidence="5" id="KW-0378">Hydrolase</keyword>
<keyword evidence="8 11" id="KW-0472">Membrane</keyword>
<gene>
    <name evidence="13" type="ORF">DLAC_10887</name>
</gene>
<feature type="transmembrane region" description="Helical" evidence="11">
    <location>
        <begin position="208"/>
        <end position="230"/>
    </location>
</feature>
<keyword evidence="14" id="KW-1185">Reference proteome</keyword>
<evidence type="ECO:0000256" key="2">
    <source>
        <dbReference type="ARBA" id="ARBA00006897"/>
    </source>
</evidence>
<dbReference type="InterPro" id="IPR039731">
    <property type="entry name" value="Rce1"/>
</dbReference>
<dbReference type="InParanoid" id="A0A151Z2L3"/>
<evidence type="ECO:0000256" key="8">
    <source>
        <dbReference type="ARBA" id="ARBA00023136"/>
    </source>
</evidence>